<dbReference type="OrthoDB" id="9814067at2"/>
<dbReference type="GO" id="GO:0004803">
    <property type="term" value="F:transposase activity"/>
    <property type="evidence" value="ECO:0007669"/>
    <property type="project" value="InterPro"/>
</dbReference>
<keyword evidence="3" id="KW-1185">Reference proteome</keyword>
<dbReference type="InterPro" id="IPR036515">
    <property type="entry name" value="Transposase_17_sf"/>
</dbReference>
<dbReference type="Proteomes" id="UP000218899">
    <property type="component" value="Chromosome"/>
</dbReference>
<evidence type="ECO:0008006" key="4">
    <source>
        <dbReference type="Google" id="ProtNLM"/>
    </source>
</evidence>
<dbReference type="PANTHER" id="PTHR34322">
    <property type="entry name" value="TRANSPOSASE, Y1_TNP DOMAIN-CONTAINING"/>
    <property type="match status" value="1"/>
</dbReference>
<dbReference type="KEGG" id="sva:SVA_2021"/>
<evidence type="ECO:0000313" key="3">
    <source>
        <dbReference type="Proteomes" id="UP000218899"/>
    </source>
</evidence>
<dbReference type="Gene3D" id="3.30.70.1290">
    <property type="entry name" value="Transposase IS200-like"/>
    <property type="match status" value="1"/>
</dbReference>
<name>A0A1B4V4V8_9GAMM</name>
<reference evidence="2 3" key="1">
    <citation type="submission" date="2015-08" db="EMBL/GenBank/DDBJ databases">
        <title>Complete genome sequence of Sulfurifustis variabilis.</title>
        <authorList>
            <person name="Miura A."/>
            <person name="Kojima H."/>
            <person name="Fukui M."/>
        </authorList>
    </citation>
    <scope>NUCLEOTIDE SEQUENCE [LARGE SCALE GENOMIC DNA]</scope>
    <source>
        <strain evidence="3">skN76</strain>
    </source>
</reference>
<dbReference type="AlphaFoldDB" id="A0A1B4V4V8"/>
<dbReference type="SUPFAM" id="SSF143422">
    <property type="entry name" value="Transposase IS200-like"/>
    <property type="match status" value="1"/>
</dbReference>
<evidence type="ECO:0000256" key="1">
    <source>
        <dbReference type="SAM" id="MobiDB-lite"/>
    </source>
</evidence>
<organism evidence="2 3">
    <name type="scientific">Sulfurifustis variabilis</name>
    <dbReference type="NCBI Taxonomy" id="1675686"/>
    <lineage>
        <taxon>Bacteria</taxon>
        <taxon>Pseudomonadati</taxon>
        <taxon>Pseudomonadota</taxon>
        <taxon>Gammaproteobacteria</taxon>
        <taxon>Acidiferrobacterales</taxon>
        <taxon>Acidiferrobacteraceae</taxon>
        <taxon>Sulfurifustis</taxon>
    </lineage>
</organism>
<sequence>MPRRLRIATGGLVYHALNRRVGRLTLFETERDYLAFERILEEAIARTGIRLLAYCLMPNDWHLLLGRATTRHCQKPYAGGPGRTPTLACRPSERRHRAAVPGAL</sequence>
<accession>A0A1B4V4V8</accession>
<evidence type="ECO:0000313" key="2">
    <source>
        <dbReference type="EMBL" id="BAU48573.1"/>
    </source>
</evidence>
<dbReference type="EMBL" id="AP014936">
    <property type="protein sequence ID" value="BAU48573.1"/>
    <property type="molecule type" value="Genomic_DNA"/>
</dbReference>
<proteinExistence type="predicted"/>
<feature type="region of interest" description="Disordered" evidence="1">
    <location>
        <begin position="76"/>
        <end position="104"/>
    </location>
</feature>
<gene>
    <name evidence="2" type="ORF">SVA_2021</name>
</gene>
<protein>
    <recommendedName>
        <fullName evidence="4">Transposase IS200-like domain-containing protein</fullName>
    </recommendedName>
</protein>
<dbReference type="PANTHER" id="PTHR34322:SF2">
    <property type="entry name" value="TRANSPOSASE IS200-LIKE DOMAIN-CONTAINING PROTEIN"/>
    <property type="match status" value="1"/>
</dbReference>
<dbReference type="GO" id="GO:0003677">
    <property type="term" value="F:DNA binding"/>
    <property type="evidence" value="ECO:0007669"/>
    <property type="project" value="InterPro"/>
</dbReference>
<dbReference type="GO" id="GO:0006313">
    <property type="term" value="P:DNA transposition"/>
    <property type="evidence" value="ECO:0007669"/>
    <property type="project" value="InterPro"/>
</dbReference>